<feature type="chain" id="PRO_5045734104" evidence="5">
    <location>
        <begin position="20"/>
        <end position="256"/>
    </location>
</feature>
<evidence type="ECO:0000256" key="3">
    <source>
        <dbReference type="ARBA" id="ARBA00022989"/>
    </source>
</evidence>
<feature type="signal peptide" evidence="5">
    <location>
        <begin position="1"/>
        <end position="19"/>
    </location>
</feature>
<keyword evidence="7" id="KW-1185">Reference proteome</keyword>
<accession>A0ABW7A8X7</accession>
<organism evidence="6 7">
    <name type="scientific">Nonomuraea marmarensis</name>
    <dbReference type="NCBI Taxonomy" id="3351344"/>
    <lineage>
        <taxon>Bacteria</taxon>
        <taxon>Bacillati</taxon>
        <taxon>Actinomycetota</taxon>
        <taxon>Actinomycetes</taxon>
        <taxon>Streptosporangiales</taxon>
        <taxon>Streptosporangiaceae</taxon>
        <taxon>Nonomuraea</taxon>
    </lineage>
</organism>
<proteinExistence type="predicted"/>
<dbReference type="InterPro" id="IPR007343">
    <property type="entry name" value="Uncharacterised_pept_Zn_put"/>
</dbReference>
<dbReference type="EMBL" id="JBICRM010000006">
    <property type="protein sequence ID" value="MFG1703788.1"/>
    <property type="molecule type" value="Genomic_DNA"/>
</dbReference>
<comment type="caution">
    <text evidence="6">The sequence shown here is derived from an EMBL/GenBank/DDBJ whole genome shotgun (WGS) entry which is preliminary data.</text>
</comment>
<dbReference type="Pfam" id="PF04228">
    <property type="entry name" value="Zn_peptidase"/>
    <property type="match status" value="1"/>
</dbReference>
<name>A0ABW7A8X7_9ACTN</name>
<dbReference type="Proteomes" id="UP001603978">
    <property type="component" value="Unassembled WGS sequence"/>
</dbReference>
<gene>
    <name evidence="6" type="ORF">ACFLIM_11390</name>
</gene>
<keyword evidence="5" id="KW-0732">Signal</keyword>
<evidence type="ECO:0000313" key="6">
    <source>
        <dbReference type="EMBL" id="MFG1703788.1"/>
    </source>
</evidence>
<evidence type="ECO:0000256" key="2">
    <source>
        <dbReference type="ARBA" id="ARBA00022692"/>
    </source>
</evidence>
<dbReference type="PANTHER" id="PTHR30168:SF0">
    <property type="entry name" value="INNER MEMBRANE PROTEIN"/>
    <property type="match status" value="1"/>
</dbReference>
<sequence length="256" mass="28579">MIAALTGALVAPLAGTAAAETTSYPVKHPKLRANPLYEAGPLPATTCAEPPVKRHNRKLARDYVDAVIDCLETTWEQHLTNADLPFRKVKVRHLDRIPKKYCGYKTDNADSQAWYCDKTGTLVVQIGKEWLDDPDDLWLFYMTASMYGYHVQNLVGIAHAYDVAPYGKRAELLEQARRYSLQSDCFGGAFMKSVWPMEGRTTKDVNYFRTLPEGDARGEERWLGKAADIRAWIKRGFATGDPGSCNTWTAASAKVA</sequence>
<evidence type="ECO:0000256" key="1">
    <source>
        <dbReference type="ARBA" id="ARBA00004167"/>
    </source>
</evidence>
<reference evidence="6 7" key="1">
    <citation type="submission" date="2024-10" db="EMBL/GenBank/DDBJ databases">
        <authorList>
            <person name="Topkara A.R."/>
            <person name="Saygin H."/>
        </authorList>
    </citation>
    <scope>NUCLEOTIDE SEQUENCE [LARGE SCALE GENOMIC DNA]</scope>
    <source>
        <strain evidence="6 7">M3C6</strain>
    </source>
</reference>
<evidence type="ECO:0000313" key="7">
    <source>
        <dbReference type="Proteomes" id="UP001603978"/>
    </source>
</evidence>
<keyword evidence="4" id="KW-0472">Membrane</keyword>
<keyword evidence="2" id="KW-0812">Transmembrane</keyword>
<evidence type="ECO:0000256" key="5">
    <source>
        <dbReference type="SAM" id="SignalP"/>
    </source>
</evidence>
<dbReference type="PANTHER" id="PTHR30168">
    <property type="entry name" value="PUTATIVE MEMBRANE PROTEIN YPFJ"/>
    <property type="match status" value="1"/>
</dbReference>
<dbReference type="RefSeq" id="WP_393164471.1">
    <property type="nucleotide sequence ID" value="NZ_JBICRM010000006.1"/>
</dbReference>
<protein>
    <submittedName>
        <fullName evidence="6">Neutral zinc metallopeptidase</fullName>
    </submittedName>
</protein>
<comment type="subcellular location">
    <subcellularLocation>
        <location evidence="1">Membrane</location>
        <topology evidence="1">Single-pass membrane protein</topology>
    </subcellularLocation>
</comment>
<keyword evidence="3" id="KW-1133">Transmembrane helix</keyword>
<evidence type="ECO:0000256" key="4">
    <source>
        <dbReference type="ARBA" id="ARBA00023136"/>
    </source>
</evidence>